<keyword evidence="1" id="KW-0812">Transmembrane</keyword>
<comment type="caution">
    <text evidence="2">The sequence shown here is derived from an EMBL/GenBank/DDBJ whole genome shotgun (WGS) entry which is preliminary data.</text>
</comment>
<dbReference type="EMBL" id="JYNZ01000003">
    <property type="protein sequence ID" value="KXK26920.1"/>
    <property type="molecule type" value="Genomic_DNA"/>
</dbReference>
<feature type="transmembrane region" description="Helical" evidence="1">
    <location>
        <begin position="50"/>
        <end position="71"/>
    </location>
</feature>
<keyword evidence="1" id="KW-0472">Membrane</keyword>
<dbReference type="PANTHER" id="PTHR33802:SF1">
    <property type="entry name" value="XK-RELATED PROTEIN"/>
    <property type="match status" value="1"/>
</dbReference>
<keyword evidence="1" id="KW-1133">Transmembrane helix</keyword>
<evidence type="ECO:0000313" key="3">
    <source>
        <dbReference type="Proteomes" id="UP000070457"/>
    </source>
</evidence>
<feature type="transmembrane region" description="Helical" evidence="1">
    <location>
        <begin position="221"/>
        <end position="238"/>
    </location>
</feature>
<evidence type="ECO:0008006" key="4">
    <source>
        <dbReference type="Google" id="ProtNLM"/>
    </source>
</evidence>
<gene>
    <name evidence="2" type="ORF">TR69_WS6001000944</name>
</gene>
<feature type="transmembrane region" description="Helical" evidence="1">
    <location>
        <begin position="108"/>
        <end position="127"/>
    </location>
</feature>
<dbReference type="InterPro" id="IPR038330">
    <property type="entry name" value="TspO/MBR-related_sf"/>
</dbReference>
<proteinExistence type="predicted"/>
<sequence length="276" mass="31108">MNTLPLRFLAFLSIILTIFINLLANALPIAGRTTAEISDMFGVLFVPAGYVFAIWGLIYIAILGYGIWQIHHKQEKLELADRIAPLVIITSIANSIWIFLWHNLQIELSLFAMLTLLLALIMIYTRVAKYSGDAAKSSLYKVFVKGTFSLYLGWISVATIANVTNVLYLRMYDIAGTSLELLQTISFRPMLLNIPDEIWAASLIVIAGVLASAMLIRYRDFVYALVILWALVGIYVKFTEIREITIAVFASVLIILAAMNLVRMRKEPLKTRKKRS</sequence>
<feature type="transmembrane region" description="Helical" evidence="1">
    <location>
        <begin position="83"/>
        <end position="102"/>
    </location>
</feature>
<dbReference type="Proteomes" id="UP000070457">
    <property type="component" value="Unassembled WGS sequence"/>
</dbReference>
<accession>A0A136LZ44</accession>
<dbReference type="PANTHER" id="PTHR33802">
    <property type="entry name" value="SI:CH211-161H7.5-RELATED"/>
    <property type="match status" value="1"/>
</dbReference>
<dbReference type="AlphaFoldDB" id="A0A136LZ44"/>
<organism evidence="2 3">
    <name type="scientific">candidate division WS6 bacterium OLB20</name>
    <dbReference type="NCBI Taxonomy" id="1617426"/>
    <lineage>
        <taxon>Bacteria</taxon>
        <taxon>Candidatus Dojkabacteria</taxon>
    </lineage>
</organism>
<reference evidence="2 3" key="1">
    <citation type="submission" date="2015-02" db="EMBL/GenBank/DDBJ databases">
        <title>Improved understanding of the partial-nitritation anammox process through 23 genomes representing the majority of the microbial community.</title>
        <authorList>
            <person name="Speth D.R."/>
            <person name="In T Zandt M."/>
            <person name="Guerrero Cruz S."/>
            <person name="Jetten M.S."/>
            <person name="Dutilh B.E."/>
        </authorList>
    </citation>
    <scope>NUCLEOTIDE SEQUENCE [LARGE SCALE GENOMIC DNA]</scope>
    <source>
        <strain evidence="2">OLB20</strain>
    </source>
</reference>
<name>A0A136LZ44_9BACT</name>
<feature type="transmembrane region" description="Helical" evidence="1">
    <location>
        <begin position="198"/>
        <end position="216"/>
    </location>
</feature>
<dbReference type="Gene3D" id="1.20.1260.100">
    <property type="entry name" value="TspO/MBR protein"/>
    <property type="match status" value="1"/>
</dbReference>
<feature type="transmembrane region" description="Helical" evidence="1">
    <location>
        <begin position="148"/>
        <end position="169"/>
    </location>
</feature>
<dbReference type="PATRIC" id="fig|1617426.3.peg.930"/>
<feature type="transmembrane region" description="Helical" evidence="1">
    <location>
        <begin position="244"/>
        <end position="262"/>
    </location>
</feature>
<evidence type="ECO:0000313" key="2">
    <source>
        <dbReference type="EMBL" id="KXK26920.1"/>
    </source>
</evidence>
<protein>
    <recommendedName>
        <fullName evidence="4">Tryptophan-rich sensory protein</fullName>
    </recommendedName>
</protein>
<dbReference type="STRING" id="1617426.TR69_WS6001000944"/>
<evidence type="ECO:0000256" key="1">
    <source>
        <dbReference type="SAM" id="Phobius"/>
    </source>
</evidence>